<evidence type="ECO:0000256" key="2">
    <source>
        <dbReference type="RuleBase" id="RU362097"/>
    </source>
</evidence>
<protein>
    <submittedName>
        <fullName evidence="3">Efflux transporter outer membrane subunit</fullName>
    </submittedName>
</protein>
<dbReference type="Gene3D" id="2.20.200.10">
    <property type="entry name" value="Outer membrane efflux proteins (OEP)"/>
    <property type="match status" value="1"/>
</dbReference>
<dbReference type="InterPro" id="IPR010131">
    <property type="entry name" value="MdtP/NodT-like"/>
</dbReference>
<keyword evidence="2" id="KW-1134">Transmembrane beta strand</keyword>
<dbReference type="GO" id="GO:0015562">
    <property type="term" value="F:efflux transmembrane transporter activity"/>
    <property type="evidence" value="ECO:0007669"/>
    <property type="project" value="InterPro"/>
</dbReference>
<dbReference type="SUPFAM" id="SSF56954">
    <property type="entry name" value="Outer membrane efflux proteins (OEP)"/>
    <property type="match status" value="1"/>
</dbReference>
<dbReference type="RefSeq" id="WP_243309415.1">
    <property type="nucleotide sequence ID" value="NZ_JALGBI010000003.1"/>
</dbReference>
<evidence type="ECO:0000256" key="1">
    <source>
        <dbReference type="ARBA" id="ARBA00007613"/>
    </source>
</evidence>
<feature type="signal peptide" evidence="2">
    <location>
        <begin position="1"/>
        <end position="29"/>
    </location>
</feature>
<evidence type="ECO:0000313" key="4">
    <source>
        <dbReference type="Proteomes" id="UP001139447"/>
    </source>
</evidence>
<dbReference type="Gene3D" id="1.20.1600.10">
    <property type="entry name" value="Outer membrane efflux proteins (OEP)"/>
    <property type="match status" value="1"/>
</dbReference>
<accession>A0A9X1VZK4</accession>
<dbReference type="PANTHER" id="PTHR30203:SF29">
    <property type="entry name" value="PROTEIN CYAE"/>
    <property type="match status" value="1"/>
</dbReference>
<gene>
    <name evidence="3" type="ORF">MMF98_21635</name>
</gene>
<name>A0A9X1VZK4_9BURK</name>
<keyword evidence="2" id="KW-0472">Membrane</keyword>
<dbReference type="GO" id="GO:0005886">
    <property type="term" value="C:plasma membrane"/>
    <property type="evidence" value="ECO:0007669"/>
    <property type="project" value="UniProtKB-SubCell"/>
</dbReference>
<keyword evidence="2" id="KW-0449">Lipoprotein</keyword>
<comment type="caution">
    <text evidence="3">The sequence shown here is derived from an EMBL/GenBank/DDBJ whole genome shotgun (WGS) entry which is preliminary data.</text>
</comment>
<proteinExistence type="inferred from homology"/>
<reference evidence="3" key="1">
    <citation type="submission" date="2022-03" db="EMBL/GenBank/DDBJ databases">
        <authorList>
            <person name="Woo C.Y."/>
        </authorList>
    </citation>
    <scope>NUCLEOTIDE SEQUENCE</scope>
    <source>
        <strain evidence="3">CYS-02</strain>
    </source>
</reference>
<feature type="chain" id="PRO_5041011896" evidence="2">
    <location>
        <begin position="30"/>
        <end position="484"/>
    </location>
</feature>
<sequence length="484" mass="51457">MKKVCATGHLGGRRRWPLLVLPLWLAACAVPTPPAAVPSAAPVQWQAPLPHNGRLADLTQWWQQFNDPLLVQLIEAAQAASPNVASARATLEQARATRVSAGAALLPSAQAVLNTTRQNDVATTRQLTISDSQQQLQFSWEIDVFGHARAARNAAQARLEGAQALWHDARVSVAAEVANQYIGYRSCEQLLATARADAQSRAETARLTELSTRAGFESSASAALARASAAQGASQARQQQAECDVAVKVLVELAALDEPALRRQLAQAGDGAALPQPATLQVADVPAQVLAQRPDMLAAEREVVASSADVGASLANRYPSLSLTGAIGRERYNSGARGAHTLEGSTWTLGPLALTLPLFDGGARAAQTGAARARYTEAVNSYRAKVRTAVREVEEALVRLDSTGARAEDAQHAVDGYRSSLAASQARYQGGLGNLFELEEARRLALQAETAWIALQRERVGAWIALYRAVGGGWSRPTDDLAKN</sequence>
<dbReference type="NCBIfam" id="TIGR01845">
    <property type="entry name" value="outer_NodT"/>
    <property type="match status" value="1"/>
</dbReference>
<keyword evidence="2" id="KW-0732">Signal</keyword>
<keyword evidence="2" id="KW-0812">Transmembrane</keyword>
<keyword evidence="2" id="KW-0564">Palmitate</keyword>
<dbReference type="EMBL" id="JALGBI010000003">
    <property type="protein sequence ID" value="MCJ0765825.1"/>
    <property type="molecule type" value="Genomic_DNA"/>
</dbReference>
<dbReference type="AlphaFoldDB" id="A0A9X1VZK4"/>
<keyword evidence="4" id="KW-1185">Reference proteome</keyword>
<comment type="similarity">
    <text evidence="1 2">Belongs to the outer membrane factor (OMF) (TC 1.B.17) family.</text>
</comment>
<dbReference type="PROSITE" id="PS51257">
    <property type="entry name" value="PROKAR_LIPOPROTEIN"/>
    <property type="match status" value="1"/>
</dbReference>
<dbReference type="InterPro" id="IPR003423">
    <property type="entry name" value="OMP_efflux"/>
</dbReference>
<dbReference type="Pfam" id="PF02321">
    <property type="entry name" value="OEP"/>
    <property type="match status" value="2"/>
</dbReference>
<organism evidence="3 4">
    <name type="scientific">Variovorax terrae</name>
    <dbReference type="NCBI Taxonomy" id="2923278"/>
    <lineage>
        <taxon>Bacteria</taxon>
        <taxon>Pseudomonadati</taxon>
        <taxon>Pseudomonadota</taxon>
        <taxon>Betaproteobacteria</taxon>
        <taxon>Burkholderiales</taxon>
        <taxon>Comamonadaceae</taxon>
        <taxon>Variovorax</taxon>
    </lineage>
</organism>
<dbReference type="PANTHER" id="PTHR30203">
    <property type="entry name" value="OUTER MEMBRANE CATION EFFLUX PROTEIN"/>
    <property type="match status" value="1"/>
</dbReference>
<evidence type="ECO:0000313" key="3">
    <source>
        <dbReference type="EMBL" id="MCJ0765825.1"/>
    </source>
</evidence>
<comment type="subcellular location">
    <subcellularLocation>
        <location evidence="2">Cell membrane</location>
        <topology evidence="2">Lipid-anchor</topology>
    </subcellularLocation>
</comment>
<dbReference type="Proteomes" id="UP001139447">
    <property type="component" value="Unassembled WGS sequence"/>
</dbReference>